<comment type="cofactor">
    <cofactor evidence="1">
        <name>a divalent metal cation</name>
        <dbReference type="ChEBI" id="CHEBI:60240"/>
    </cofactor>
</comment>
<dbReference type="GO" id="GO:0004518">
    <property type="term" value="F:nuclease activity"/>
    <property type="evidence" value="ECO:0007669"/>
    <property type="project" value="UniProtKB-KW"/>
</dbReference>
<sequence length="429" mass="49781">MWRARNLELQRNNELFIMAAGFLFLNQKKKKRFWVRPSLKNRQKNYVEELLEDLRKDDRGISGEMRCSFKNFLRMTSTDLENLIEIIGPSIQKKNTNFRNAISVTERLVITLRFLATGEYYQSLMYLFKVSKQAISVIIPETCDALISALNTYVKTPKSEEEWEKVSDDFNKIWHFPHCIGAMDGKHIVIEAPTFSGSEFFNYKGTFSVVLFAVVDANYNFLYANVGCQGRISDGGVFKNTPFYKLLVEGKLNLPQKRVLLGRDKESPYVLVADDAFPLKPCIMKPYSGHQDKGSIERVFNYRISRARRIVENVFGILASVFRVFRKPMLLQPEKVEKVTLACICLHNYLRCVLSKNKYNPPNSFDVEHIDSGTLEDGAWRKDQQTLQSFFNLQQTARKSSVEAMEIRKEFAEYFMSEQGQVPWQLKFC</sequence>
<accession>A0A1B6HSG6</accession>
<dbReference type="GO" id="GO:0005634">
    <property type="term" value="C:nucleus"/>
    <property type="evidence" value="ECO:0007669"/>
    <property type="project" value="UniProtKB-SubCell"/>
</dbReference>
<evidence type="ECO:0000259" key="8">
    <source>
        <dbReference type="Pfam" id="PF13359"/>
    </source>
</evidence>
<evidence type="ECO:0000256" key="2">
    <source>
        <dbReference type="ARBA" id="ARBA00004123"/>
    </source>
</evidence>
<reference evidence="9" key="1">
    <citation type="submission" date="2015-11" db="EMBL/GenBank/DDBJ databases">
        <title>De novo transcriptome assembly of four potential Pierce s Disease insect vectors from Arizona vineyards.</title>
        <authorList>
            <person name="Tassone E.E."/>
        </authorList>
    </citation>
    <scope>NUCLEOTIDE SEQUENCE</scope>
</reference>
<keyword evidence="5" id="KW-0479">Metal-binding</keyword>
<evidence type="ECO:0000256" key="5">
    <source>
        <dbReference type="ARBA" id="ARBA00022723"/>
    </source>
</evidence>
<gene>
    <name evidence="9" type="ORF">g.10166</name>
</gene>
<comment type="similarity">
    <text evidence="3">Belongs to the HARBI1 family.</text>
</comment>
<comment type="subcellular location">
    <subcellularLocation>
        <location evidence="2">Nucleus</location>
    </subcellularLocation>
</comment>
<evidence type="ECO:0000256" key="3">
    <source>
        <dbReference type="ARBA" id="ARBA00006958"/>
    </source>
</evidence>
<dbReference type="EMBL" id="GECU01030089">
    <property type="protein sequence ID" value="JAS77617.1"/>
    <property type="molecule type" value="Transcribed_RNA"/>
</dbReference>
<dbReference type="PANTHER" id="PTHR22930:SF258">
    <property type="entry name" value="PROTEIN ALP1-LIKE ISOFORM X1"/>
    <property type="match status" value="1"/>
</dbReference>
<dbReference type="PANTHER" id="PTHR22930">
    <property type="match status" value="1"/>
</dbReference>
<proteinExistence type="inferred from homology"/>
<dbReference type="InterPro" id="IPR027806">
    <property type="entry name" value="HARBI1_dom"/>
</dbReference>
<dbReference type="Pfam" id="PF13359">
    <property type="entry name" value="DDE_Tnp_4"/>
    <property type="match status" value="1"/>
</dbReference>
<organism evidence="9">
    <name type="scientific">Homalodisca liturata</name>
    <dbReference type="NCBI Taxonomy" id="320908"/>
    <lineage>
        <taxon>Eukaryota</taxon>
        <taxon>Metazoa</taxon>
        <taxon>Ecdysozoa</taxon>
        <taxon>Arthropoda</taxon>
        <taxon>Hexapoda</taxon>
        <taxon>Insecta</taxon>
        <taxon>Pterygota</taxon>
        <taxon>Neoptera</taxon>
        <taxon>Paraneoptera</taxon>
        <taxon>Hemiptera</taxon>
        <taxon>Auchenorrhyncha</taxon>
        <taxon>Membracoidea</taxon>
        <taxon>Cicadellidae</taxon>
        <taxon>Cicadellinae</taxon>
        <taxon>Proconiini</taxon>
        <taxon>Homalodisca</taxon>
    </lineage>
</organism>
<name>A0A1B6HSG6_9HEMI</name>
<dbReference type="GO" id="GO:0016787">
    <property type="term" value="F:hydrolase activity"/>
    <property type="evidence" value="ECO:0007669"/>
    <property type="project" value="UniProtKB-KW"/>
</dbReference>
<dbReference type="InterPro" id="IPR045249">
    <property type="entry name" value="HARBI1-like"/>
</dbReference>
<keyword evidence="6" id="KW-0378">Hydrolase</keyword>
<dbReference type="AlphaFoldDB" id="A0A1B6HSG6"/>
<evidence type="ECO:0000313" key="9">
    <source>
        <dbReference type="EMBL" id="JAS77617.1"/>
    </source>
</evidence>
<feature type="domain" description="DDE Tnp4" evidence="8">
    <location>
        <begin position="183"/>
        <end position="348"/>
    </location>
</feature>
<evidence type="ECO:0000256" key="7">
    <source>
        <dbReference type="ARBA" id="ARBA00023242"/>
    </source>
</evidence>
<keyword evidence="7" id="KW-0539">Nucleus</keyword>
<evidence type="ECO:0000256" key="6">
    <source>
        <dbReference type="ARBA" id="ARBA00022801"/>
    </source>
</evidence>
<keyword evidence="4" id="KW-0540">Nuclease</keyword>
<protein>
    <recommendedName>
        <fullName evidence="8">DDE Tnp4 domain-containing protein</fullName>
    </recommendedName>
</protein>
<evidence type="ECO:0000256" key="4">
    <source>
        <dbReference type="ARBA" id="ARBA00022722"/>
    </source>
</evidence>
<evidence type="ECO:0000256" key="1">
    <source>
        <dbReference type="ARBA" id="ARBA00001968"/>
    </source>
</evidence>
<dbReference type="GO" id="GO:0046872">
    <property type="term" value="F:metal ion binding"/>
    <property type="evidence" value="ECO:0007669"/>
    <property type="project" value="UniProtKB-KW"/>
</dbReference>